<evidence type="ECO:0008006" key="5">
    <source>
        <dbReference type="Google" id="ProtNLM"/>
    </source>
</evidence>
<proteinExistence type="predicted"/>
<reference evidence="3" key="1">
    <citation type="journal article" date="2023" name="IScience">
        <title>Live-bearing cockroach genome reveals convergent evolutionary mechanisms linked to viviparity in insects and beyond.</title>
        <authorList>
            <person name="Fouks B."/>
            <person name="Harrison M.C."/>
            <person name="Mikhailova A.A."/>
            <person name="Marchal E."/>
            <person name="English S."/>
            <person name="Carruthers M."/>
            <person name="Jennings E.C."/>
            <person name="Chiamaka E.L."/>
            <person name="Frigard R.A."/>
            <person name="Pippel M."/>
            <person name="Attardo G.M."/>
            <person name="Benoit J.B."/>
            <person name="Bornberg-Bauer E."/>
            <person name="Tobe S.S."/>
        </authorList>
    </citation>
    <scope>NUCLEOTIDE SEQUENCE</scope>
    <source>
        <strain evidence="3">Stay&amp;Tobe</strain>
    </source>
</reference>
<dbReference type="GO" id="GO:0051959">
    <property type="term" value="F:dynein light intermediate chain binding"/>
    <property type="evidence" value="ECO:0007669"/>
    <property type="project" value="InterPro"/>
</dbReference>
<dbReference type="InterPro" id="IPR027417">
    <property type="entry name" value="P-loop_NTPase"/>
</dbReference>
<name>A0AAD7ZD02_DIPPU</name>
<dbReference type="PANTHER" id="PTHR45703:SF36">
    <property type="entry name" value="DYNEIN HEAVY CHAIN, CYTOPLASMIC"/>
    <property type="match status" value="1"/>
</dbReference>
<dbReference type="AlphaFoldDB" id="A0AAD7ZD02"/>
<dbReference type="InterPro" id="IPR042228">
    <property type="entry name" value="Dynein_linker_3"/>
</dbReference>
<dbReference type="GO" id="GO:0005524">
    <property type="term" value="F:ATP binding"/>
    <property type="evidence" value="ECO:0007669"/>
    <property type="project" value="InterPro"/>
</dbReference>
<dbReference type="FunFam" id="1.20.140.100:FF:000004">
    <property type="entry name" value="Dynein axonemal heavy chain 6"/>
    <property type="match status" value="1"/>
</dbReference>
<dbReference type="Gene3D" id="1.20.58.1120">
    <property type="match status" value="1"/>
</dbReference>
<dbReference type="Gene3D" id="3.20.180.20">
    <property type="entry name" value="Dynein heavy chain, N-terminal domain 2"/>
    <property type="match status" value="1"/>
</dbReference>
<dbReference type="SUPFAM" id="SSF52540">
    <property type="entry name" value="P-loop containing nucleoside triphosphate hydrolases"/>
    <property type="match status" value="1"/>
</dbReference>
<dbReference type="InterPro" id="IPR026983">
    <property type="entry name" value="DHC"/>
</dbReference>
<dbReference type="GO" id="GO:0030286">
    <property type="term" value="C:dynein complex"/>
    <property type="evidence" value="ECO:0007669"/>
    <property type="project" value="InterPro"/>
</dbReference>
<feature type="non-terminal residue" evidence="3">
    <location>
        <position position="1"/>
    </location>
</feature>
<comment type="caution">
    <text evidence="3">The sequence shown here is derived from an EMBL/GenBank/DDBJ whole genome shotgun (WGS) entry which is preliminary data.</text>
</comment>
<dbReference type="FunFam" id="1.20.58.1120:FF:000007">
    <property type="entry name" value="Dynein heavy chain 4"/>
    <property type="match status" value="1"/>
</dbReference>
<protein>
    <recommendedName>
        <fullName evidence="5">Dynein heavy chain</fullName>
    </recommendedName>
</protein>
<dbReference type="Pfam" id="PF08393">
    <property type="entry name" value="DHC_N2"/>
    <property type="match status" value="1"/>
</dbReference>
<dbReference type="Gene3D" id="1.20.140.100">
    <property type="entry name" value="Dynein heavy chain, N-terminal domain 2"/>
    <property type="match status" value="1"/>
</dbReference>
<feature type="domain" description="Dynein heavy chain hydrolytic ATP-binding dynein motor region" evidence="2">
    <location>
        <begin position="634"/>
        <end position="705"/>
    </location>
</feature>
<sequence>MRNLVAQKLVLRDKMILQFNNQLSKDITELMEEAGEIKKESMQPWLIDIKSYPEEAKLTLDALHDQLASCQKRAEEFRSYQKLFKLEVTRFDILDDVMTGVKLRQLLWESVEQWEKQVAEWTLAEFNELNPEEMNLITAKNVKNIHLFEKGLPPNLIVPKLSADVEIMKEKLPIITYLRNPAIKAETLDTILTLQLLEQIGVFDHGEELQEVSGQASSEAGLEVLLKKIFEKLESSEFVVIPHRDYKDVYILGGIEEIQLVLDDSFININTIASSRHVGPIKPRVDEWLRLLDLFSQTLDEWLSCQQSWLYLEAIFSAPDIQRQLPKEAKMFLVVDKSFKRIMKKTYKMPLAMPACTAPGMLETFQNNNSLLEQIMKCLEAYLESKRVVFPRFYFLSNDELLEILAQTRNPFAVQPHLRKCFDAISKLEFGSLFAAEQEDEEQETDILSEMKSTGVQTTDIIAMISPEGERGLKARGNVEDWLGKVEDSMFLSLKKKMIAAITDHDQKPRNKWILAHPNQIVLTVSQIMWVRSVHAIFESKDDIEKLMKDFEKKCFVELNKLAEMVRGDLQKLQRTVLCSLITIDVHARDNITNLVNERVTKSSSFDWLKQLRYYWDKEIDNCQARMSSAAYVYGYEYLGASPRLVITPLTDKCYLCLMGALQLDLGGAPAGPAGTGKTETTKDLAKSLAIQCVVFNCSEGLDYK</sequence>
<dbReference type="GO" id="GO:0045505">
    <property type="term" value="F:dynein intermediate chain binding"/>
    <property type="evidence" value="ECO:0007669"/>
    <property type="project" value="InterPro"/>
</dbReference>
<dbReference type="GO" id="GO:0007018">
    <property type="term" value="P:microtubule-based movement"/>
    <property type="evidence" value="ECO:0007669"/>
    <property type="project" value="InterPro"/>
</dbReference>
<feature type="domain" description="Dynein heavy chain linker" evidence="1">
    <location>
        <begin position="95"/>
        <end position="498"/>
    </location>
</feature>
<evidence type="ECO:0000259" key="2">
    <source>
        <dbReference type="Pfam" id="PF12774"/>
    </source>
</evidence>
<evidence type="ECO:0000259" key="1">
    <source>
        <dbReference type="Pfam" id="PF08393"/>
    </source>
</evidence>
<gene>
    <name evidence="3" type="ORF">L9F63_025216</name>
</gene>
<dbReference type="InterPro" id="IPR042222">
    <property type="entry name" value="Dynein_2_N"/>
</dbReference>
<dbReference type="InterPro" id="IPR013602">
    <property type="entry name" value="Dynein_heavy_linker"/>
</dbReference>
<dbReference type="InterPro" id="IPR035699">
    <property type="entry name" value="AAA_6"/>
</dbReference>
<evidence type="ECO:0000313" key="4">
    <source>
        <dbReference type="Proteomes" id="UP001233999"/>
    </source>
</evidence>
<dbReference type="EMBL" id="JASPKZ010009218">
    <property type="protein sequence ID" value="KAJ9577922.1"/>
    <property type="molecule type" value="Genomic_DNA"/>
</dbReference>
<dbReference type="Gene3D" id="3.40.50.300">
    <property type="entry name" value="P-loop containing nucleotide triphosphate hydrolases"/>
    <property type="match status" value="1"/>
</dbReference>
<evidence type="ECO:0000313" key="3">
    <source>
        <dbReference type="EMBL" id="KAJ9577922.1"/>
    </source>
</evidence>
<dbReference type="Proteomes" id="UP001233999">
    <property type="component" value="Unassembled WGS sequence"/>
</dbReference>
<accession>A0AAD7ZD02</accession>
<dbReference type="PANTHER" id="PTHR45703">
    <property type="entry name" value="DYNEIN HEAVY CHAIN"/>
    <property type="match status" value="1"/>
</dbReference>
<organism evidence="3 4">
    <name type="scientific">Diploptera punctata</name>
    <name type="common">Pacific beetle cockroach</name>
    <dbReference type="NCBI Taxonomy" id="6984"/>
    <lineage>
        <taxon>Eukaryota</taxon>
        <taxon>Metazoa</taxon>
        <taxon>Ecdysozoa</taxon>
        <taxon>Arthropoda</taxon>
        <taxon>Hexapoda</taxon>
        <taxon>Insecta</taxon>
        <taxon>Pterygota</taxon>
        <taxon>Neoptera</taxon>
        <taxon>Polyneoptera</taxon>
        <taxon>Dictyoptera</taxon>
        <taxon>Blattodea</taxon>
        <taxon>Blaberoidea</taxon>
        <taxon>Blaberidae</taxon>
        <taxon>Diplopterinae</taxon>
        <taxon>Diploptera</taxon>
    </lineage>
</organism>
<dbReference type="Pfam" id="PF12774">
    <property type="entry name" value="AAA_6"/>
    <property type="match status" value="1"/>
</dbReference>
<reference evidence="3" key="2">
    <citation type="submission" date="2023-05" db="EMBL/GenBank/DDBJ databases">
        <authorList>
            <person name="Fouks B."/>
        </authorList>
    </citation>
    <scope>NUCLEOTIDE SEQUENCE</scope>
    <source>
        <strain evidence="3">Stay&amp;Tobe</strain>
        <tissue evidence="3">Testes</tissue>
    </source>
</reference>
<keyword evidence="4" id="KW-1185">Reference proteome</keyword>